<proteinExistence type="predicted"/>
<evidence type="ECO:0000313" key="2">
    <source>
        <dbReference type="EMBL" id="KRZ23373.1"/>
    </source>
</evidence>
<comment type="caution">
    <text evidence="2">The sequence shown here is derived from an EMBL/GenBank/DDBJ whole genome shotgun (WGS) entry which is preliminary data.</text>
</comment>
<feature type="compositionally biased region" description="Basic and acidic residues" evidence="1">
    <location>
        <begin position="13"/>
        <end position="30"/>
    </location>
</feature>
<name>A0A0V1IL49_TRIPS</name>
<organism evidence="2 3">
    <name type="scientific">Trichinella pseudospiralis</name>
    <name type="common">Parasitic roundworm</name>
    <dbReference type="NCBI Taxonomy" id="6337"/>
    <lineage>
        <taxon>Eukaryota</taxon>
        <taxon>Metazoa</taxon>
        <taxon>Ecdysozoa</taxon>
        <taxon>Nematoda</taxon>
        <taxon>Enoplea</taxon>
        <taxon>Dorylaimia</taxon>
        <taxon>Trichinellida</taxon>
        <taxon>Trichinellidae</taxon>
        <taxon>Trichinella</taxon>
    </lineage>
</organism>
<dbReference type="EMBL" id="JYDV01000262">
    <property type="protein sequence ID" value="KRZ23373.1"/>
    <property type="molecule type" value="Genomic_DNA"/>
</dbReference>
<evidence type="ECO:0000313" key="3">
    <source>
        <dbReference type="Proteomes" id="UP000054826"/>
    </source>
</evidence>
<feature type="region of interest" description="Disordered" evidence="1">
    <location>
        <begin position="1"/>
        <end position="30"/>
    </location>
</feature>
<gene>
    <name evidence="2" type="ORF">T4C_6572</name>
</gene>
<reference evidence="2 3" key="1">
    <citation type="submission" date="2015-01" db="EMBL/GenBank/DDBJ databases">
        <title>Evolution of Trichinella species and genotypes.</title>
        <authorList>
            <person name="Korhonen P.K."/>
            <person name="Edoardo P."/>
            <person name="Giuseppe L.R."/>
            <person name="Gasser R.B."/>
        </authorList>
    </citation>
    <scope>NUCLEOTIDE SEQUENCE [LARGE SCALE GENOMIC DNA]</scope>
    <source>
        <strain evidence="2">ISS176</strain>
    </source>
</reference>
<dbReference type="Proteomes" id="UP000054826">
    <property type="component" value="Unassembled WGS sequence"/>
</dbReference>
<evidence type="ECO:0000256" key="1">
    <source>
        <dbReference type="SAM" id="MobiDB-lite"/>
    </source>
</evidence>
<dbReference type="AlphaFoldDB" id="A0A0V1IL49"/>
<accession>A0A0V1IL49</accession>
<protein>
    <submittedName>
        <fullName evidence="2">Uncharacterized protein</fullName>
    </submittedName>
</protein>
<sequence length="30" mass="3221">MQITIAIKGNVNEAKKGEGGNDTKQIMDDT</sequence>